<dbReference type="InterPro" id="IPR036761">
    <property type="entry name" value="TTHA0802/YceI-like_sf"/>
</dbReference>
<evidence type="ECO:0000313" key="4">
    <source>
        <dbReference type="Proteomes" id="UP000199377"/>
    </source>
</evidence>
<protein>
    <submittedName>
        <fullName evidence="3">Polyisoprenoid-binding protein YceI</fullName>
    </submittedName>
</protein>
<dbReference type="EMBL" id="FOQH01000011">
    <property type="protein sequence ID" value="SFI98254.1"/>
    <property type="molecule type" value="Genomic_DNA"/>
</dbReference>
<feature type="domain" description="Lipid/polyisoprenoid-binding YceI-like" evidence="2">
    <location>
        <begin position="38"/>
        <end position="195"/>
    </location>
</feature>
<evidence type="ECO:0000256" key="1">
    <source>
        <dbReference type="SAM" id="SignalP"/>
    </source>
</evidence>
<proteinExistence type="predicted"/>
<dbReference type="InterPro" id="IPR007372">
    <property type="entry name" value="Lipid/polyisoprenoid-bd_YceI"/>
</dbReference>
<evidence type="ECO:0000313" key="3">
    <source>
        <dbReference type="EMBL" id="SFI98254.1"/>
    </source>
</evidence>
<feature type="signal peptide" evidence="1">
    <location>
        <begin position="1"/>
        <end position="36"/>
    </location>
</feature>
<keyword evidence="4" id="KW-1185">Reference proteome</keyword>
<dbReference type="Proteomes" id="UP000199377">
    <property type="component" value="Unassembled WGS sequence"/>
</dbReference>
<dbReference type="Gene3D" id="2.40.128.110">
    <property type="entry name" value="Lipid/polyisoprenoid-binding, YceI-like"/>
    <property type="match status" value="1"/>
</dbReference>
<dbReference type="RefSeq" id="WP_177236371.1">
    <property type="nucleotide sequence ID" value="NZ_FOQH01000011.1"/>
</dbReference>
<dbReference type="AlphaFoldDB" id="A0A1I3MMA3"/>
<reference evidence="3 4" key="1">
    <citation type="submission" date="2016-10" db="EMBL/GenBank/DDBJ databases">
        <authorList>
            <person name="de Groot N.N."/>
        </authorList>
    </citation>
    <scope>NUCLEOTIDE SEQUENCE [LARGE SCALE GENOMIC DNA]</scope>
    <source>
        <strain evidence="3 4">CGMCC 1.11030</strain>
    </source>
</reference>
<keyword evidence="1" id="KW-0732">Signal</keyword>
<sequence>MRARGADLSHRARRALPRRLGAALLVAGSAAAPAAAADWEVDHAASRLSISVEVAGRRLFGEFQDWRAEIAFDPENPEACRVRVEVDVASLAFPDDMASSSAAEPEWLAAAAHPVAVFEGEGFSRSAPGDWTVHGVLTVKGETRPLDLEVAIAAEGDAAEANVAAELVRSDYGVGGPVEEMVGLSVRIDAHVVARRLD</sequence>
<dbReference type="PANTHER" id="PTHR34406:SF1">
    <property type="entry name" value="PROTEIN YCEI"/>
    <property type="match status" value="1"/>
</dbReference>
<accession>A0A1I3MMA3</accession>
<dbReference type="STRING" id="1114924.SAMN05216258_111173"/>
<dbReference type="SUPFAM" id="SSF101874">
    <property type="entry name" value="YceI-like"/>
    <property type="match status" value="1"/>
</dbReference>
<dbReference type="PANTHER" id="PTHR34406">
    <property type="entry name" value="PROTEIN YCEI"/>
    <property type="match status" value="1"/>
</dbReference>
<evidence type="ECO:0000259" key="2">
    <source>
        <dbReference type="SMART" id="SM00867"/>
    </source>
</evidence>
<organism evidence="3 4">
    <name type="scientific">Albimonas pacifica</name>
    <dbReference type="NCBI Taxonomy" id="1114924"/>
    <lineage>
        <taxon>Bacteria</taxon>
        <taxon>Pseudomonadati</taxon>
        <taxon>Pseudomonadota</taxon>
        <taxon>Alphaproteobacteria</taxon>
        <taxon>Rhodobacterales</taxon>
        <taxon>Paracoccaceae</taxon>
        <taxon>Albimonas</taxon>
    </lineage>
</organism>
<feature type="chain" id="PRO_5011481601" evidence="1">
    <location>
        <begin position="37"/>
        <end position="198"/>
    </location>
</feature>
<gene>
    <name evidence="3" type="ORF">SAMN05216258_111173</name>
</gene>
<dbReference type="SMART" id="SM00867">
    <property type="entry name" value="YceI"/>
    <property type="match status" value="1"/>
</dbReference>
<name>A0A1I3MMA3_9RHOB</name>
<dbReference type="Pfam" id="PF04264">
    <property type="entry name" value="YceI"/>
    <property type="match status" value="1"/>
</dbReference>